<feature type="binding site" evidence="6">
    <location>
        <position position="76"/>
    </location>
    <ligand>
        <name>[4Fe-4S] cluster</name>
        <dbReference type="ChEBI" id="CHEBI:49883"/>
        <label>2</label>
    </ligand>
</feature>
<evidence type="ECO:0000313" key="8">
    <source>
        <dbReference type="EMBL" id="TYC60168.1"/>
    </source>
</evidence>
<evidence type="ECO:0000256" key="6">
    <source>
        <dbReference type="HAMAP-Rule" id="MF_02201"/>
    </source>
</evidence>
<dbReference type="Pfam" id="PF12838">
    <property type="entry name" value="Fer4_7"/>
    <property type="match status" value="1"/>
</dbReference>
<keyword evidence="4 6" id="KW-0408">Iron</keyword>
<feature type="binding site" evidence="6">
    <location>
        <position position="72"/>
    </location>
    <ligand>
        <name>[4Fe-4S] cluster</name>
        <dbReference type="ChEBI" id="CHEBI:49883"/>
        <label>2</label>
    </ligand>
</feature>
<keyword evidence="1 6" id="KW-0004">4Fe-4S</keyword>
<comment type="caution">
    <text evidence="8">The sequence shown here is derived from an EMBL/GenBank/DDBJ whole genome shotgun (WGS) entry which is preliminary data.</text>
</comment>
<dbReference type="InterPro" id="IPR017900">
    <property type="entry name" value="4Fe4S_Fe_S_CS"/>
</dbReference>
<comment type="cofactor">
    <cofactor evidence="6">
        <name>[4Fe-4S] cluster</name>
        <dbReference type="ChEBI" id="CHEBI:49883"/>
    </cofactor>
</comment>
<feature type="binding site" evidence="6">
    <location>
        <position position="40"/>
    </location>
    <ligand>
        <name>[4Fe-4S] cluster</name>
        <dbReference type="ChEBI" id="CHEBI:49883"/>
        <label>1</label>
    </ligand>
</feature>
<comment type="subcellular location">
    <subcellularLocation>
        <location evidence="6">Cytoplasm</location>
    </subcellularLocation>
</comment>
<feature type="binding site" evidence="6">
    <location>
        <position position="69"/>
    </location>
    <ligand>
        <name>[4Fe-4S] cluster</name>
        <dbReference type="ChEBI" id="CHEBI:49883"/>
        <label>2</label>
    </ligand>
</feature>
<dbReference type="InterPro" id="IPR050572">
    <property type="entry name" value="Fe-S_Ferredoxin"/>
</dbReference>
<dbReference type="CDD" id="cd10564">
    <property type="entry name" value="NapF_like"/>
    <property type="match status" value="1"/>
</dbReference>
<sequence>MDASRRRFLGGRAPAPAPFRPPWSASESLFLDRCTRCDDCLKVCPTSLLVRGSGDYPVADFSAASCTFCGDCSRACTTGAIGRDVAQTPWSFGIAIGEGCLAAQNVECRVCGEICDVSAIRFRPRIGGVALPDVDNTACNGCGACIPTCPVLAVQRVALNPESELP</sequence>
<evidence type="ECO:0000256" key="3">
    <source>
        <dbReference type="ARBA" id="ARBA00022737"/>
    </source>
</evidence>
<evidence type="ECO:0000256" key="2">
    <source>
        <dbReference type="ARBA" id="ARBA00022723"/>
    </source>
</evidence>
<feature type="binding site" evidence="6">
    <location>
        <position position="66"/>
    </location>
    <ligand>
        <name>[4Fe-4S] cluster</name>
        <dbReference type="ChEBI" id="CHEBI:49883"/>
        <label>2</label>
    </ligand>
</feature>
<keyword evidence="5 6" id="KW-0411">Iron-sulfur</keyword>
<dbReference type="PROSITE" id="PS51379">
    <property type="entry name" value="4FE4S_FER_2"/>
    <property type="match status" value="3"/>
</dbReference>
<dbReference type="GO" id="GO:0046872">
    <property type="term" value="F:metal ion binding"/>
    <property type="evidence" value="ECO:0007669"/>
    <property type="project" value="UniProtKB-KW"/>
</dbReference>
<evidence type="ECO:0000259" key="7">
    <source>
        <dbReference type="PROSITE" id="PS51379"/>
    </source>
</evidence>
<dbReference type="GO" id="GO:0005737">
    <property type="term" value="C:cytoplasm"/>
    <property type="evidence" value="ECO:0007669"/>
    <property type="project" value="UniProtKB-SubCell"/>
</dbReference>
<feature type="binding site" evidence="6">
    <location>
        <position position="37"/>
    </location>
    <ligand>
        <name>[4Fe-4S] cluster</name>
        <dbReference type="ChEBI" id="CHEBI:49883"/>
        <label>1</label>
    </ligand>
</feature>
<dbReference type="HAMAP" id="MF_02201">
    <property type="entry name" value="NapF"/>
    <property type="match status" value="1"/>
</dbReference>
<name>A0A6C2D0W6_9RHOO</name>
<comment type="function">
    <text evidence="6">Could be involved in the maturation of NapA, the catalytic subunit of the periplasmic nitrate reductase, before its export into the periplasm.</text>
</comment>
<dbReference type="InterPro" id="IPR004496">
    <property type="entry name" value="NapF"/>
</dbReference>
<protein>
    <recommendedName>
        <fullName evidence="6">Ferredoxin-type protein NapF</fullName>
    </recommendedName>
</protein>
<dbReference type="InterPro" id="IPR017896">
    <property type="entry name" value="4Fe4S_Fe-S-bd"/>
</dbReference>
<dbReference type="PANTHER" id="PTHR43687">
    <property type="entry name" value="ADENYLYLSULFATE REDUCTASE, BETA SUBUNIT"/>
    <property type="match status" value="1"/>
</dbReference>
<reference evidence="8 9" key="1">
    <citation type="submission" date="2019-01" db="EMBL/GenBank/DDBJ databases">
        <title>Zoogloea oleivorans genome sequencing and assembly.</title>
        <authorList>
            <person name="Tancsics A."/>
            <person name="Farkas M."/>
            <person name="Kriszt B."/>
            <person name="Maroti G."/>
            <person name="Horvath B."/>
        </authorList>
    </citation>
    <scope>NUCLEOTIDE SEQUENCE [LARGE SCALE GENOMIC DNA]</scope>
    <source>
        <strain evidence="8 9">Buc</strain>
    </source>
</reference>
<evidence type="ECO:0000256" key="4">
    <source>
        <dbReference type="ARBA" id="ARBA00023004"/>
    </source>
</evidence>
<feature type="binding site" evidence="6">
    <location>
        <position position="145"/>
    </location>
    <ligand>
        <name>[4Fe-4S] cluster</name>
        <dbReference type="ChEBI" id="CHEBI:49883"/>
        <label>3</label>
    </ligand>
</feature>
<evidence type="ECO:0000313" key="9">
    <source>
        <dbReference type="Proteomes" id="UP000389128"/>
    </source>
</evidence>
<dbReference type="SUPFAM" id="SSF54862">
    <property type="entry name" value="4Fe-4S ferredoxins"/>
    <property type="match status" value="1"/>
</dbReference>
<feature type="domain" description="4Fe-4S ferredoxin-type" evidence="7">
    <location>
        <begin position="130"/>
        <end position="159"/>
    </location>
</feature>
<keyword evidence="9" id="KW-1185">Reference proteome</keyword>
<dbReference type="RefSeq" id="WP_148578258.1">
    <property type="nucleotide sequence ID" value="NZ_JAVEUW010000043.1"/>
</dbReference>
<feature type="binding site" evidence="6">
    <location>
        <position position="34"/>
    </location>
    <ligand>
        <name>[4Fe-4S] cluster</name>
        <dbReference type="ChEBI" id="CHEBI:49883"/>
        <label>1</label>
    </ligand>
</feature>
<keyword evidence="3 6" id="KW-0677">Repeat</keyword>
<dbReference type="AlphaFoldDB" id="A0A6C2D0W6"/>
<dbReference type="OrthoDB" id="9808559at2"/>
<feature type="domain" description="4Fe-4S ferredoxin-type" evidence="7">
    <location>
        <begin position="25"/>
        <end position="54"/>
    </location>
</feature>
<organism evidence="8 9">
    <name type="scientific">Zoogloea oleivorans</name>
    <dbReference type="NCBI Taxonomy" id="1552750"/>
    <lineage>
        <taxon>Bacteria</taxon>
        <taxon>Pseudomonadati</taxon>
        <taxon>Pseudomonadota</taxon>
        <taxon>Betaproteobacteria</taxon>
        <taxon>Rhodocyclales</taxon>
        <taxon>Zoogloeaceae</taxon>
        <taxon>Zoogloea</taxon>
    </lineage>
</organism>
<dbReference type="PROSITE" id="PS00198">
    <property type="entry name" value="4FE4S_FER_1"/>
    <property type="match status" value="1"/>
</dbReference>
<feature type="binding site" evidence="6">
    <location>
        <position position="44"/>
    </location>
    <ligand>
        <name>[4Fe-4S] cluster</name>
        <dbReference type="ChEBI" id="CHEBI:49883"/>
        <label>1</label>
    </ligand>
</feature>
<proteinExistence type="inferred from homology"/>
<comment type="similarity">
    <text evidence="6">Belongs to the NapF family.</text>
</comment>
<evidence type="ECO:0000256" key="1">
    <source>
        <dbReference type="ARBA" id="ARBA00022485"/>
    </source>
</evidence>
<dbReference type="Pfam" id="PF13187">
    <property type="entry name" value="Fer4_9"/>
    <property type="match status" value="1"/>
</dbReference>
<dbReference type="GO" id="GO:0051539">
    <property type="term" value="F:4 iron, 4 sulfur cluster binding"/>
    <property type="evidence" value="ECO:0007669"/>
    <property type="project" value="UniProtKB-UniRule"/>
</dbReference>
<feature type="binding site" evidence="6">
    <location>
        <position position="142"/>
    </location>
    <ligand>
        <name>[4Fe-4S] cluster</name>
        <dbReference type="ChEBI" id="CHEBI:49883"/>
        <label>3</label>
    </ligand>
</feature>
<accession>A0A6C2D0W6</accession>
<keyword evidence="2 6" id="KW-0479">Metal-binding</keyword>
<dbReference type="Proteomes" id="UP000389128">
    <property type="component" value="Unassembled WGS sequence"/>
</dbReference>
<gene>
    <name evidence="6 8" type="primary">napF</name>
    <name evidence="8" type="ORF">ETQ85_06585</name>
</gene>
<feature type="domain" description="4Fe-4S ferredoxin-type" evidence="7">
    <location>
        <begin position="55"/>
        <end position="86"/>
    </location>
</feature>
<dbReference type="EMBL" id="SDKK01000005">
    <property type="protein sequence ID" value="TYC60168.1"/>
    <property type="molecule type" value="Genomic_DNA"/>
</dbReference>
<evidence type="ECO:0000256" key="5">
    <source>
        <dbReference type="ARBA" id="ARBA00023014"/>
    </source>
</evidence>
<dbReference type="NCBIfam" id="TIGR00402">
    <property type="entry name" value="napF"/>
    <property type="match status" value="1"/>
</dbReference>
<comment type="subunit">
    <text evidence="6">Interacts with the cytoplasmic NapA precursor.</text>
</comment>
<dbReference type="Gene3D" id="3.30.70.20">
    <property type="match status" value="2"/>
</dbReference>
<keyword evidence="6" id="KW-0963">Cytoplasm</keyword>
<feature type="binding site" evidence="6">
    <location>
        <position position="149"/>
    </location>
    <ligand>
        <name>[4Fe-4S] cluster</name>
        <dbReference type="ChEBI" id="CHEBI:49883"/>
        <label>3</label>
    </ligand>
</feature>
<dbReference type="PANTHER" id="PTHR43687:SF1">
    <property type="entry name" value="FERREDOXIN III"/>
    <property type="match status" value="1"/>
</dbReference>
<feature type="binding site" evidence="6">
    <location>
        <position position="139"/>
    </location>
    <ligand>
        <name>[4Fe-4S] cluster</name>
        <dbReference type="ChEBI" id="CHEBI:49883"/>
        <label>3</label>
    </ligand>
</feature>